<keyword evidence="1" id="KW-1133">Transmembrane helix</keyword>
<evidence type="ECO:0000256" key="1">
    <source>
        <dbReference type="SAM" id="Phobius"/>
    </source>
</evidence>
<evidence type="ECO:0000313" key="3">
    <source>
        <dbReference type="Proteomes" id="UP001058860"/>
    </source>
</evidence>
<keyword evidence="1" id="KW-0472">Membrane</keyword>
<dbReference type="RefSeq" id="WP_353862826.1">
    <property type="nucleotide sequence ID" value="NZ_CP088295.1"/>
</dbReference>
<gene>
    <name evidence="2" type="ORF">LRS13_16445</name>
</gene>
<evidence type="ECO:0000313" key="2">
    <source>
        <dbReference type="EMBL" id="UUY02294.1"/>
    </source>
</evidence>
<keyword evidence="3" id="KW-1185">Reference proteome</keyword>
<reference evidence="3" key="1">
    <citation type="submission" date="2021-11" db="EMBL/GenBank/DDBJ databases">
        <title>Cultivation dependent microbiological survey of springs from the worlds oldest radium mine currently devoted to the extraction of radon-saturated water.</title>
        <authorList>
            <person name="Kapinusova G."/>
            <person name="Smrhova T."/>
            <person name="Strejcek M."/>
            <person name="Suman J."/>
            <person name="Jani K."/>
            <person name="Pajer P."/>
            <person name="Uhlik O."/>
        </authorList>
    </citation>
    <scope>NUCLEOTIDE SEQUENCE [LARGE SCALE GENOMIC DNA]</scope>
    <source>
        <strain evidence="3">J379</strain>
    </source>
</reference>
<protein>
    <submittedName>
        <fullName evidence="2">Uncharacterized protein</fullName>
    </submittedName>
</protein>
<proteinExistence type="predicted"/>
<accession>A0ABY5PC94</accession>
<dbReference type="Proteomes" id="UP001058860">
    <property type="component" value="Chromosome"/>
</dbReference>
<organism evidence="2 3">
    <name type="scientific">Svornostia abyssi</name>
    <dbReference type="NCBI Taxonomy" id="2898438"/>
    <lineage>
        <taxon>Bacteria</taxon>
        <taxon>Bacillati</taxon>
        <taxon>Actinomycetota</taxon>
        <taxon>Thermoleophilia</taxon>
        <taxon>Solirubrobacterales</taxon>
        <taxon>Baekduiaceae</taxon>
        <taxon>Svornostia</taxon>
    </lineage>
</organism>
<name>A0ABY5PC94_9ACTN</name>
<sequence length="67" mass="7125">MAQAGLICGIVGLVLAVLAVIFWVIVFSAADWNFEEFETEPNDELFQSSLAVARIASTAVRLLAGLG</sequence>
<feature type="transmembrane region" description="Helical" evidence="1">
    <location>
        <begin position="7"/>
        <end position="25"/>
    </location>
</feature>
<dbReference type="EMBL" id="CP088295">
    <property type="protein sequence ID" value="UUY02294.1"/>
    <property type="molecule type" value="Genomic_DNA"/>
</dbReference>
<keyword evidence="1" id="KW-0812">Transmembrane</keyword>